<reference evidence="2" key="1">
    <citation type="submission" date="2017-08" db="EMBL/GenBank/DDBJ databases">
        <authorList>
            <person name="Imhoff J.F."/>
            <person name="Rahn T."/>
            <person name="Kuenzel S."/>
            <person name="Neulinger S.C."/>
        </authorList>
    </citation>
    <scope>NUCLEOTIDE SEQUENCE</scope>
    <source>
        <strain evidence="2">DSM 11080</strain>
    </source>
</reference>
<feature type="compositionally biased region" description="Basic and acidic residues" evidence="1">
    <location>
        <begin position="209"/>
        <end position="222"/>
    </location>
</feature>
<evidence type="ECO:0000313" key="2">
    <source>
        <dbReference type="EMBL" id="MBK1705077.1"/>
    </source>
</evidence>
<feature type="region of interest" description="Disordered" evidence="1">
    <location>
        <begin position="201"/>
        <end position="222"/>
    </location>
</feature>
<feature type="region of interest" description="Disordered" evidence="1">
    <location>
        <begin position="1"/>
        <end position="28"/>
    </location>
</feature>
<gene>
    <name evidence="2" type="ORF">CKO40_11115</name>
</gene>
<dbReference type="RefSeq" id="WP_200346287.1">
    <property type="nucleotide sequence ID" value="NZ_NRSJ01000018.1"/>
</dbReference>
<reference evidence="2" key="2">
    <citation type="journal article" date="2020" name="Microorganisms">
        <title>Osmotic Adaptation and Compatible Solute Biosynthesis of Phototrophic Bacteria as Revealed from Genome Analyses.</title>
        <authorList>
            <person name="Imhoff J.F."/>
            <person name="Rahn T."/>
            <person name="Kunzel S."/>
            <person name="Keller A."/>
            <person name="Neulinger S.C."/>
        </authorList>
    </citation>
    <scope>NUCLEOTIDE SEQUENCE</scope>
    <source>
        <strain evidence="2">DSM 11080</strain>
    </source>
</reference>
<accession>A0AAJ0U4I3</accession>
<keyword evidence="3" id="KW-1185">Reference proteome</keyword>
<dbReference type="Proteomes" id="UP001296776">
    <property type="component" value="Unassembled WGS sequence"/>
</dbReference>
<evidence type="ECO:0000256" key="1">
    <source>
        <dbReference type="SAM" id="MobiDB-lite"/>
    </source>
</evidence>
<proteinExistence type="predicted"/>
<organism evidence="2 3">
    <name type="scientific">Halochromatium glycolicum</name>
    <dbReference type="NCBI Taxonomy" id="85075"/>
    <lineage>
        <taxon>Bacteria</taxon>
        <taxon>Pseudomonadati</taxon>
        <taxon>Pseudomonadota</taxon>
        <taxon>Gammaproteobacteria</taxon>
        <taxon>Chromatiales</taxon>
        <taxon>Chromatiaceae</taxon>
        <taxon>Halochromatium</taxon>
    </lineage>
</organism>
<sequence length="222" mass="24384">MPADAAPGAAATPEVPEARPGAGPAAAQIVHRTRERWRLRVPERRYDLAYFISLYEALRKQPEIREVTVNPATASALVWFSERDVDHLHEALTRDGLLSLPSPSMPPDSGAEPLQAAAGRVVSAEMPGDHDDPDAQHPSVHHAFHMSVNDTRILVFLIMLGLSVYQLSKKQFLAPALTIALYVIELLAGLRLERDAAVRVHQRVTETSPTDRDSPEDRDIGA</sequence>
<evidence type="ECO:0000313" key="3">
    <source>
        <dbReference type="Proteomes" id="UP001296776"/>
    </source>
</evidence>
<protein>
    <submittedName>
        <fullName evidence="2">Uncharacterized protein</fullName>
    </submittedName>
</protein>
<comment type="caution">
    <text evidence="2">The sequence shown here is derived from an EMBL/GenBank/DDBJ whole genome shotgun (WGS) entry which is preliminary data.</text>
</comment>
<dbReference type="EMBL" id="NRSJ01000018">
    <property type="protein sequence ID" value="MBK1705077.1"/>
    <property type="molecule type" value="Genomic_DNA"/>
</dbReference>
<name>A0AAJ0U4I3_9GAMM</name>
<feature type="compositionally biased region" description="Low complexity" evidence="1">
    <location>
        <begin position="1"/>
        <end position="27"/>
    </location>
</feature>
<dbReference type="AlphaFoldDB" id="A0AAJ0U4I3"/>